<dbReference type="EMBL" id="JAPNKA010000001">
    <property type="protein sequence ID" value="MCY1075374.1"/>
    <property type="molecule type" value="Genomic_DNA"/>
</dbReference>
<keyword evidence="7" id="KW-0653">Protein transport</keyword>
<evidence type="ECO:0000256" key="7">
    <source>
        <dbReference type="RuleBase" id="RU003879"/>
    </source>
</evidence>
<comment type="subcellular location">
    <subcellularLocation>
        <location evidence="1">Cell membrane</location>
        <topology evidence="1">Single-pass membrane protein</topology>
    </subcellularLocation>
    <subcellularLocation>
        <location evidence="7">Cell membrane</location>
        <topology evidence="7">Single-pass type II membrane protein</topology>
    </subcellularLocation>
</comment>
<evidence type="ECO:0000313" key="9">
    <source>
        <dbReference type="EMBL" id="MCY1075374.1"/>
    </source>
</evidence>
<evidence type="ECO:0000313" key="10">
    <source>
        <dbReference type="Proteomes" id="UP001207654"/>
    </source>
</evidence>
<gene>
    <name evidence="9" type="ORF">OV287_12865</name>
</gene>
<comment type="caution">
    <text evidence="9">The sequence shown here is derived from an EMBL/GenBank/DDBJ whole genome shotgun (WGS) entry which is preliminary data.</text>
</comment>
<keyword evidence="3" id="KW-1003">Cell membrane</keyword>
<dbReference type="PANTHER" id="PTHR30558:SF7">
    <property type="entry name" value="TOL-PAL SYSTEM PROTEIN TOLR"/>
    <property type="match status" value="1"/>
</dbReference>
<dbReference type="Proteomes" id="UP001207654">
    <property type="component" value="Unassembled WGS sequence"/>
</dbReference>
<evidence type="ECO:0000256" key="1">
    <source>
        <dbReference type="ARBA" id="ARBA00004162"/>
    </source>
</evidence>
<name>A0ABT4A158_9BACT</name>
<keyword evidence="6 8" id="KW-0472">Membrane</keyword>
<dbReference type="PANTHER" id="PTHR30558">
    <property type="entry name" value="EXBD MEMBRANE COMPONENT OF PMF-DRIVEN MACROMOLECULE IMPORT SYSTEM"/>
    <property type="match status" value="1"/>
</dbReference>
<keyword evidence="10" id="KW-1185">Reference proteome</keyword>
<dbReference type="Gene3D" id="3.30.420.270">
    <property type="match status" value="1"/>
</dbReference>
<dbReference type="InterPro" id="IPR003400">
    <property type="entry name" value="ExbD"/>
</dbReference>
<dbReference type="Pfam" id="PF02472">
    <property type="entry name" value="ExbD"/>
    <property type="match status" value="1"/>
</dbReference>
<proteinExistence type="inferred from homology"/>
<protein>
    <submittedName>
        <fullName evidence="9">Biopolymer transporter ExbD</fullName>
    </submittedName>
</protein>
<dbReference type="RefSeq" id="WP_267534310.1">
    <property type="nucleotide sequence ID" value="NZ_JAPNKA010000001.1"/>
</dbReference>
<evidence type="ECO:0000256" key="5">
    <source>
        <dbReference type="ARBA" id="ARBA00022989"/>
    </source>
</evidence>
<reference evidence="9 10" key="1">
    <citation type="submission" date="2022-11" db="EMBL/GenBank/DDBJ databases">
        <title>Minimal conservation of predation-associated metabolite biosynthetic gene clusters underscores biosynthetic potential of Myxococcota including descriptions for ten novel species: Archangium lansinium sp. nov., Myxococcus landrumus sp. nov., Nannocystis bai.</title>
        <authorList>
            <person name="Ahearne A."/>
            <person name="Stevens C."/>
            <person name="Phillips K."/>
        </authorList>
    </citation>
    <scope>NUCLEOTIDE SEQUENCE [LARGE SCALE GENOMIC DNA]</scope>
    <source>
        <strain evidence="9 10">MIWBW</strain>
    </source>
</reference>
<evidence type="ECO:0000256" key="6">
    <source>
        <dbReference type="ARBA" id="ARBA00023136"/>
    </source>
</evidence>
<sequence length="139" mass="15100">MGMNVGGGRGGMKAEINVTPLVDVVLVLLIIFMVVTPMMQRGKDVTLPHATHVNGEKHEDPLIVSVTPDKKTFVEAEHYADAAALQERLKQELREKPHRRLLLKADQALSYGDVRKVMDVARSAGAKGVAIGVVQPKSP</sequence>
<accession>A0ABT4A158</accession>
<evidence type="ECO:0000256" key="2">
    <source>
        <dbReference type="ARBA" id="ARBA00005811"/>
    </source>
</evidence>
<evidence type="ECO:0000256" key="8">
    <source>
        <dbReference type="SAM" id="Phobius"/>
    </source>
</evidence>
<evidence type="ECO:0000256" key="4">
    <source>
        <dbReference type="ARBA" id="ARBA00022692"/>
    </source>
</evidence>
<keyword evidence="7" id="KW-0813">Transport</keyword>
<comment type="similarity">
    <text evidence="2 7">Belongs to the ExbD/TolR family.</text>
</comment>
<keyword evidence="5 8" id="KW-1133">Transmembrane helix</keyword>
<keyword evidence="4 7" id="KW-0812">Transmembrane</keyword>
<organism evidence="9 10">
    <name type="scientific">Archangium lansingense</name>
    <dbReference type="NCBI Taxonomy" id="2995310"/>
    <lineage>
        <taxon>Bacteria</taxon>
        <taxon>Pseudomonadati</taxon>
        <taxon>Myxococcota</taxon>
        <taxon>Myxococcia</taxon>
        <taxon>Myxococcales</taxon>
        <taxon>Cystobacterineae</taxon>
        <taxon>Archangiaceae</taxon>
        <taxon>Archangium</taxon>
    </lineage>
</organism>
<evidence type="ECO:0000256" key="3">
    <source>
        <dbReference type="ARBA" id="ARBA00022475"/>
    </source>
</evidence>
<feature type="transmembrane region" description="Helical" evidence="8">
    <location>
        <begin position="20"/>
        <end position="39"/>
    </location>
</feature>